<evidence type="ECO:0000256" key="10">
    <source>
        <dbReference type="PIRSR" id="PIRSR610972-1"/>
    </source>
</evidence>
<dbReference type="CDD" id="cd02598">
    <property type="entry name" value="HAD_BPGM"/>
    <property type="match status" value="1"/>
</dbReference>
<evidence type="ECO:0000256" key="1">
    <source>
        <dbReference type="ARBA" id="ARBA00006171"/>
    </source>
</evidence>
<dbReference type="KEGG" id="gfe:Gferi_06780"/>
<feature type="binding site" evidence="11">
    <location>
        <begin position="43"/>
        <end position="48"/>
    </location>
    <ligand>
        <name>substrate</name>
    </ligand>
</feature>
<dbReference type="EC" id="5.4.2.6" evidence="8"/>
<dbReference type="InterPro" id="IPR010976">
    <property type="entry name" value="B-phosphoglucomutase_hydrolase"/>
</dbReference>
<dbReference type="PANTHER" id="PTHR46193">
    <property type="entry name" value="6-PHOSPHOGLUCONATE PHOSPHATASE"/>
    <property type="match status" value="1"/>
</dbReference>
<dbReference type="PANTHER" id="PTHR46193:SF18">
    <property type="entry name" value="HEXITOL PHOSPHATASE B"/>
    <property type="match status" value="1"/>
</dbReference>
<dbReference type="SFLD" id="SFLDG01129">
    <property type="entry name" value="C1.5:_HAD__Beta-PGM__Phosphata"/>
    <property type="match status" value="1"/>
</dbReference>
<evidence type="ECO:0000256" key="12">
    <source>
        <dbReference type="PIRSR" id="PIRSR610972-3"/>
    </source>
</evidence>
<name>A0A1D8GEI6_9FIRM</name>
<evidence type="ECO:0000256" key="8">
    <source>
        <dbReference type="ARBA" id="ARBA00044968"/>
    </source>
</evidence>
<dbReference type="GO" id="GO:0005975">
    <property type="term" value="P:carbohydrate metabolic process"/>
    <property type="evidence" value="ECO:0007669"/>
    <property type="project" value="InterPro"/>
</dbReference>
<dbReference type="AlphaFoldDB" id="A0A1D8GEI6"/>
<dbReference type="GO" id="GO:0008801">
    <property type="term" value="F:beta-phosphoglucomutase activity"/>
    <property type="evidence" value="ECO:0007669"/>
    <property type="project" value="UniProtKB-EC"/>
</dbReference>
<reference evidence="14 15" key="1">
    <citation type="submission" date="2016-09" db="EMBL/GenBank/DDBJ databases">
        <title>Genomic analysis reveals versatility of anaerobic energy metabolism of Geosporobacter ferrireducens IRF9 of phylum Firmicutes.</title>
        <authorList>
            <person name="Kim S.-J."/>
        </authorList>
    </citation>
    <scope>NUCLEOTIDE SEQUENCE [LARGE SCALE GENOMIC DNA]</scope>
    <source>
        <strain evidence="14 15">IRF9</strain>
    </source>
</reference>
<keyword evidence="2" id="KW-0597">Phosphoprotein</keyword>
<dbReference type="OrthoDB" id="9797743at2"/>
<feature type="site" description="Important for catalytic activity and assists the phosphoryl transfer reaction to Asp8 by balancing charge and orienting the reacting groups" evidence="13">
    <location>
        <position position="146"/>
    </location>
</feature>
<evidence type="ECO:0000256" key="7">
    <source>
        <dbReference type="ARBA" id="ARBA00044926"/>
    </source>
</evidence>
<dbReference type="GO" id="GO:0000287">
    <property type="term" value="F:magnesium ion binding"/>
    <property type="evidence" value="ECO:0007669"/>
    <property type="project" value="InterPro"/>
</dbReference>
<dbReference type="Proteomes" id="UP000095743">
    <property type="component" value="Chromosome"/>
</dbReference>
<dbReference type="RefSeq" id="WP_069974866.1">
    <property type="nucleotide sequence ID" value="NZ_CP017269.1"/>
</dbReference>
<dbReference type="SFLD" id="SFLDS00003">
    <property type="entry name" value="Haloacid_Dehalogenase"/>
    <property type="match status" value="1"/>
</dbReference>
<organism evidence="14 15">
    <name type="scientific">Geosporobacter ferrireducens</name>
    <dbReference type="NCBI Taxonomy" id="1424294"/>
    <lineage>
        <taxon>Bacteria</taxon>
        <taxon>Bacillati</taxon>
        <taxon>Bacillota</taxon>
        <taxon>Clostridia</taxon>
        <taxon>Peptostreptococcales</taxon>
        <taxon>Thermotaleaceae</taxon>
        <taxon>Geosporobacter</taxon>
    </lineage>
</organism>
<dbReference type="InterPro" id="IPR051600">
    <property type="entry name" value="Beta-PGM-like"/>
</dbReference>
<dbReference type="NCBIfam" id="TIGR01990">
    <property type="entry name" value="bPGM"/>
    <property type="match status" value="1"/>
</dbReference>
<feature type="binding site" evidence="12">
    <location>
        <position position="171"/>
    </location>
    <ligand>
        <name>Mg(2+)</name>
        <dbReference type="ChEBI" id="CHEBI:18420"/>
    </ligand>
</feature>
<feature type="binding site" evidence="11">
    <location>
        <position position="77"/>
    </location>
    <ligand>
        <name>substrate</name>
    </ligand>
</feature>
<dbReference type="NCBIfam" id="TIGR02009">
    <property type="entry name" value="PGMB-YQAB-SF"/>
    <property type="match status" value="1"/>
</dbReference>
<keyword evidence="5" id="KW-0413">Isomerase</keyword>
<dbReference type="Gene3D" id="3.40.50.1000">
    <property type="entry name" value="HAD superfamily/HAD-like"/>
    <property type="match status" value="1"/>
</dbReference>
<evidence type="ECO:0000256" key="5">
    <source>
        <dbReference type="ARBA" id="ARBA00023235"/>
    </source>
</evidence>
<feature type="binding site" evidence="12">
    <location>
        <position position="8"/>
    </location>
    <ligand>
        <name>Mg(2+)</name>
        <dbReference type="ChEBI" id="CHEBI:18420"/>
    </ligand>
</feature>
<dbReference type="InterPro" id="IPR036412">
    <property type="entry name" value="HAD-like_sf"/>
</dbReference>
<keyword evidence="3 12" id="KW-0479">Metal-binding</keyword>
<comment type="cofactor">
    <cofactor evidence="12">
        <name>Mg(2+)</name>
        <dbReference type="ChEBI" id="CHEBI:18420"/>
    </cofactor>
    <text evidence="12">Binds 2 magnesium ions per subunit.</text>
</comment>
<dbReference type="SFLD" id="SFLDG01135">
    <property type="entry name" value="C1.5.6:_HAD__Beta-PGM__Phospha"/>
    <property type="match status" value="1"/>
</dbReference>
<evidence type="ECO:0000256" key="4">
    <source>
        <dbReference type="ARBA" id="ARBA00022842"/>
    </source>
</evidence>
<dbReference type="Pfam" id="PF00702">
    <property type="entry name" value="Hydrolase"/>
    <property type="match status" value="1"/>
</dbReference>
<feature type="binding site" evidence="11">
    <location>
        <begin position="8"/>
        <end position="10"/>
    </location>
    <ligand>
        <name>substrate</name>
    </ligand>
</feature>
<feature type="active site" description="Nucleophile" evidence="10">
    <location>
        <position position="8"/>
    </location>
</feature>
<evidence type="ECO:0000313" key="15">
    <source>
        <dbReference type="Proteomes" id="UP000095743"/>
    </source>
</evidence>
<sequence length="214" mass="23146">MIRAVIFDLDGVITETSRQHFQAWKAVAYMIGVEIDSTVNESLKGVSREESLKIILKYGGILDKYSKEEMEKLCFCKNEYYKQLISQFTPANVFEGVVEMFEYLRGKGIKIAIGSASHNAPALISAMALEPYIDYIVDPGDVKRGKPAPDIFLKAASALGVKPSECIGVEDAVAGVEAIKAAGMYAIGIGDAEVLKEADVVFGSIAEIDLGIIA</sequence>
<dbReference type="InterPro" id="IPR006439">
    <property type="entry name" value="HAD-SF_hydro_IA"/>
</dbReference>
<dbReference type="Gene3D" id="1.10.150.240">
    <property type="entry name" value="Putative phosphatase, domain 2"/>
    <property type="match status" value="1"/>
</dbReference>
<evidence type="ECO:0000256" key="13">
    <source>
        <dbReference type="PIRSR" id="PIRSR610972-4"/>
    </source>
</evidence>
<evidence type="ECO:0000256" key="3">
    <source>
        <dbReference type="ARBA" id="ARBA00022723"/>
    </source>
</evidence>
<gene>
    <name evidence="14" type="ORF">Gferi_06780</name>
</gene>
<feature type="binding site" evidence="11">
    <location>
        <position position="146"/>
    </location>
    <ligand>
        <name>substrate</name>
    </ligand>
</feature>
<feature type="binding site" evidence="12">
    <location>
        <position position="10"/>
    </location>
    <ligand>
        <name>Mg(2+)</name>
        <dbReference type="ChEBI" id="CHEBI:18420"/>
    </ligand>
</feature>
<dbReference type="InterPro" id="IPR023214">
    <property type="entry name" value="HAD_sf"/>
</dbReference>
<keyword evidence="6" id="KW-0119">Carbohydrate metabolism</keyword>
<dbReference type="SUPFAM" id="SSF56784">
    <property type="entry name" value="HAD-like"/>
    <property type="match status" value="1"/>
</dbReference>
<feature type="site" description="Important for catalytic activity and assists the phosphoryl transfer reaction to Asp8 by balancing charge and orienting the reacting groups" evidence="13">
    <location>
        <position position="115"/>
    </location>
</feature>
<feature type="binding site" evidence="12">
    <location>
        <position position="170"/>
    </location>
    <ligand>
        <name>Mg(2+)</name>
        <dbReference type="ChEBI" id="CHEBI:18420"/>
    </ligand>
</feature>
<evidence type="ECO:0000256" key="2">
    <source>
        <dbReference type="ARBA" id="ARBA00022553"/>
    </source>
</evidence>
<protein>
    <recommendedName>
        <fullName evidence="9">Beta-phosphoglucomutase</fullName>
        <ecNumber evidence="8">5.4.2.6</ecNumber>
    </recommendedName>
</protein>
<dbReference type="EMBL" id="CP017269">
    <property type="protein sequence ID" value="AOT69300.1"/>
    <property type="molecule type" value="Genomic_DNA"/>
</dbReference>
<feature type="binding site" evidence="11">
    <location>
        <position position="24"/>
    </location>
    <ligand>
        <name>substrate</name>
    </ligand>
</feature>
<dbReference type="InterPro" id="IPR010972">
    <property type="entry name" value="Beta-PGM"/>
</dbReference>
<feature type="binding site" evidence="11">
    <location>
        <position position="51"/>
    </location>
    <ligand>
        <name>substrate</name>
    </ligand>
</feature>
<feature type="binding site" evidence="11">
    <location>
        <begin position="115"/>
        <end position="119"/>
    </location>
    <ligand>
        <name>substrate</name>
    </ligand>
</feature>
<evidence type="ECO:0000256" key="11">
    <source>
        <dbReference type="PIRSR" id="PIRSR610972-2"/>
    </source>
</evidence>
<dbReference type="STRING" id="1424294.Gferi_06780"/>
<comment type="catalytic activity">
    <reaction evidence="7">
        <text>beta-D-glucose 1-phosphate = beta-D-glucose 6-phosphate</text>
        <dbReference type="Rhea" id="RHEA:20113"/>
        <dbReference type="ChEBI" id="CHEBI:57684"/>
        <dbReference type="ChEBI" id="CHEBI:58247"/>
        <dbReference type="EC" id="5.4.2.6"/>
    </reaction>
</comment>
<evidence type="ECO:0000256" key="6">
    <source>
        <dbReference type="ARBA" id="ARBA00023277"/>
    </source>
</evidence>
<proteinExistence type="inferred from homology"/>
<dbReference type="InterPro" id="IPR023198">
    <property type="entry name" value="PGP-like_dom2"/>
</dbReference>
<comment type="similarity">
    <text evidence="1">Belongs to the HAD-like hydrolase superfamily. CbbY/CbbZ/Gph/YieH family.</text>
</comment>
<evidence type="ECO:0000313" key="14">
    <source>
        <dbReference type="EMBL" id="AOT69300.1"/>
    </source>
</evidence>
<feature type="active site" description="Proton donor/acceptor" evidence="10">
    <location>
        <position position="10"/>
    </location>
</feature>
<accession>A0A1D8GEI6</accession>
<evidence type="ECO:0000256" key="9">
    <source>
        <dbReference type="ARBA" id="ARBA00044991"/>
    </source>
</evidence>
<keyword evidence="4 12" id="KW-0460">Magnesium</keyword>
<dbReference type="NCBIfam" id="TIGR01509">
    <property type="entry name" value="HAD-SF-IA-v3"/>
    <property type="match status" value="1"/>
</dbReference>
<keyword evidence="15" id="KW-1185">Reference proteome</keyword>